<keyword evidence="7" id="KW-1015">Disulfide bond</keyword>
<keyword evidence="3 8" id="KW-0812">Transmembrane</keyword>
<comment type="similarity">
    <text evidence="2 8">Belongs to the tetraspanin (TM4SF) family.</text>
</comment>
<dbReference type="InterPro" id="IPR018499">
    <property type="entry name" value="Tetraspanin/Peripherin"/>
</dbReference>
<dbReference type="VEuPathDB" id="VectorBase:AARA21_008967"/>
<feature type="transmembrane region" description="Helical" evidence="8">
    <location>
        <begin position="195"/>
        <end position="221"/>
    </location>
</feature>
<dbReference type="PANTHER" id="PTHR19282">
    <property type="entry name" value="TETRASPANIN"/>
    <property type="match status" value="1"/>
</dbReference>
<reference evidence="9" key="1">
    <citation type="submission" date="2022-08" db="UniProtKB">
        <authorList>
            <consortium name="EnsemblMetazoa"/>
        </authorList>
    </citation>
    <scope>IDENTIFICATION</scope>
    <source>
        <strain evidence="9">Dongola</strain>
    </source>
</reference>
<dbReference type="EnsemblMetazoa" id="AARA009433-RA">
    <property type="protein sequence ID" value="AARA009433-PA"/>
    <property type="gene ID" value="AARA009433"/>
</dbReference>
<feature type="disulfide bond" evidence="7">
    <location>
        <begin position="146"/>
        <end position="183"/>
    </location>
</feature>
<keyword evidence="10" id="KW-1185">Reference proteome</keyword>
<feature type="disulfide bond" evidence="7">
    <location>
        <begin position="147"/>
        <end position="169"/>
    </location>
</feature>
<accession>A0A182I779</accession>
<dbReference type="PIRSF" id="PIRSF002419">
    <property type="entry name" value="Tetraspanin"/>
    <property type="match status" value="1"/>
</dbReference>
<dbReference type="SUPFAM" id="SSF48652">
    <property type="entry name" value="Tetraspanin"/>
    <property type="match status" value="1"/>
</dbReference>
<dbReference type="InterPro" id="IPR008952">
    <property type="entry name" value="Tetraspanin_EC2_sf"/>
</dbReference>
<organism evidence="9 10">
    <name type="scientific">Anopheles arabiensis</name>
    <name type="common">Mosquito</name>
    <dbReference type="NCBI Taxonomy" id="7173"/>
    <lineage>
        <taxon>Eukaryota</taxon>
        <taxon>Metazoa</taxon>
        <taxon>Ecdysozoa</taxon>
        <taxon>Arthropoda</taxon>
        <taxon>Hexapoda</taxon>
        <taxon>Insecta</taxon>
        <taxon>Pterygota</taxon>
        <taxon>Neoptera</taxon>
        <taxon>Endopterygota</taxon>
        <taxon>Diptera</taxon>
        <taxon>Nematocera</taxon>
        <taxon>Culicoidea</taxon>
        <taxon>Culicidae</taxon>
        <taxon>Anophelinae</taxon>
        <taxon>Anopheles</taxon>
    </lineage>
</organism>
<evidence type="ECO:0000256" key="7">
    <source>
        <dbReference type="PIRSR" id="PIRSR002419-1"/>
    </source>
</evidence>
<evidence type="ECO:0000313" key="10">
    <source>
        <dbReference type="Proteomes" id="UP000075840"/>
    </source>
</evidence>
<keyword evidence="5 8" id="KW-0472">Membrane</keyword>
<evidence type="ECO:0000256" key="8">
    <source>
        <dbReference type="RuleBase" id="RU361218"/>
    </source>
</evidence>
<dbReference type="EMBL" id="APCN01003368">
    <property type="status" value="NOT_ANNOTATED_CDS"/>
    <property type="molecule type" value="Genomic_DNA"/>
</dbReference>
<evidence type="ECO:0000256" key="4">
    <source>
        <dbReference type="ARBA" id="ARBA00022989"/>
    </source>
</evidence>
<dbReference type="KEGG" id="aara:120903338"/>
<dbReference type="VEuPathDB" id="VectorBase:AARA009433"/>
<dbReference type="GeneID" id="120903338"/>
<dbReference type="CDD" id="cd03127">
    <property type="entry name" value="tetraspanin_LEL"/>
    <property type="match status" value="1"/>
</dbReference>
<dbReference type="Pfam" id="PF00335">
    <property type="entry name" value="Tetraspanin"/>
    <property type="match status" value="1"/>
</dbReference>
<evidence type="ECO:0000256" key="2">
    <source>
        <dbReference type="ARBA" id="ARBA00006840"/>
    </source>
</evidence>
<evidence type="ECO:0000256" key="1">
    <source>
        <dbReference type="ARBA" id="ARBA00004141"/>
    </source>
</evidence>
<dbReference type="FunFam" id="1.10.1450.10:FF:000013">
    <property type="entry name" value="Tetraspanin"/>
    <property type="match status" value="1"/>
</dbReference>
<dbReference type="GO" id="GO:0005886">
    <property type="term" value="C:plasma membrane"/>
    <property type="evidence" value="ECO:0007669"/>
    <property type="project" value="TreeGrafter"/>
</dbReference>
<dbReference type="AlphaFoldDB" id="A0A182I779"/>
<feature type="transmembrane region" description="Helical" evidence="8">
    <location>
        <begin position="56"/>
        <end position="78"/>
    </location>
</feature>
<dbReference type="RefSeq" id="XP_040168643.1">
    <property type="nucleotide sequence ID" value="XM_040312709.1"/>
</dbReference>
<dbReference type="Gene3D" id="1.10.1450.10">
    <property type="entry name" value="Tetraspanin"/>
    <property type="match status" value="1"/>
</dbReference>
<evidence type="ECO:0000256" key="6">
    <source>
        <dbReference type="ARBA" id="ARBA00023180"/>
    </source>
</evidence>
<dbReference type="PRINTS" id="PR00259">
    <property type="entry name" value="TMFOUR"/>
</dbReference>
<dbReference type="InterPro" id="IPR000301">
    <property type="entry name" value="Tetraspanin_animals"/>
</dbReference>
<feature type="transmembrane region" description="Helical" evidence="8">
    <location>
        <begin position="12"/>
        <end position="36"/>
    </location>
</feature>
<dbReference type="PANTHER" id="PTHR19282:SF551">
    <property type="entry name" value="RE08073P-RELATED"/>
    <property type="match status" value="1"/>
</dbReference>
<feature type="transmembrane region" description="Helical" evidence="8">
    <location>
        <begin position="85"/>
        <end position="109"/>
    </location>
</feature>
<keyword evidence="6" id="KW-0325">Glycoprotein</keyword>
<protein>
    <recommendedName>
        <fullName evidence="8">Tetraspanin</fullName>
    </recommendedName>
</protein>
<name>A0A182I779_ANOAR</name>
<proteinExistence type="inferred from homology"/>
<evidence type="ECO:0000313" key="9">
    <source>
        <dbReference type="EnsemblMetazoa" id="AARA009433-PA"/>
    </source>
</evidence>
<evidence type="ECO:0000256" key="5">
    <source>
        <dbReference type="ARBA" id="ARBA00023136"/>
    </source>
</evidence>
<dbReference type="Proteomes" id="UP000075840">
    <property type="component" value="Unassembled WGS sequence"/>
</dbReference>
<keyword evidence="4 8" id="KW-1133">Transmembrane helix</keyword>
<comment type="subcellular location">
    <subcellularLocation>
        <location evidence="1 8">Membrane</location>
        <topology evidence="1 8">Multi-pass membrane protein</topology>
    </subcellularLocation>
</comment>
<sequence>MRSGRRALNMIKYLILMLTFMCVVIEIIQIVVGAVLHRLFATYTVFIDNDFVRATHFLIAVGIVLVFLSIFGFAGIIFENVIMIFLYSGMFGLMVILEIILASAAFSMYNRVDSMLTRRMNIVIQQFFSDSFMRASFNHMQNEMNCCGIQSYADWANFHPERDLPNSCCRRVDDGCMPHERGCHAPMSDFIGSRIHMIATGTVIIIVFQVICIVTAIIMGARLSKYKQQLRAASMSPGPVTAPEPIMTEKPKY</sequence>
<evidence type="ECO:0000256" key="3">
    <source>
        <dbReference type="ARBA" id="ARBA00022692"/>
    </source>
</evidence>